<dbReference type="Gramene" id="FCD_00001105-RA">
    <property type="protein sequence ID" value="FCD_00001105-RA:cds"/>
    <property type="gene ID" value="FCD_00001105"/>
</dbReference>
<dbReference type="PANTHER" id="PTHR45089:SF42">
    <property type="entry name" value="J DOMAIN-CONTAINING PROTEIN"/>
    <property type="match status" value="1"/>
</dbReference>
<dbReference type="Proteomes" id="UP001187192">
    <property type="component" value="Unassembled WGS sequence"/>
</dbReference>
<feature type="compositionally biased region" description="Basic and acidic residues" evidence="1">
    <location>
        <begin position="299"/>
        <end position="313"/>
    </location>
</feature>
<dbReference type="PROSITE" id="PS00636">
    <property type="entry name" value="DNAJ_1"/>
    <property type="match status" value="1"/>
</dbReference>
<protein>
    <recommendedName>
        <fullName evidence="2">J domain-containing protein</fullName>
    </recommendedName>
</protein>
<dbReference type="SUPFAM" id="SSF46565">
    <property type="entry name" value="Chaperone J-domain"/>
    <property type="match status" value="1"/>
</dbReference>
<name>A0AA88D2P5_FICCA</name>
<dbReference type="PANTHER" id="PTHR45089">
    <property type="entry name" value="DNAJ HEAT SHOCK AMINO-TERMINAL DOMAIN PROTEIN-RELATED"/>
    <property type="match status" value="1"/>
</dbReference>
<evidence type="ECO:0000259" key="2">
    <source>
        <dbReference type="PROSITE" id="PS50076"/>
    </source>
</evidence>
<proteinExistence type="predicted"/>
<keyword evidence="4" id="KW-1185">Reference proteome</keyword>
<dbReference type="InterPro" id="IPR024593">
    <property type="entry name" value="DUF3444"/>
</dbReference>
<dbReference type="InterPro" id="IPR018253">
    <property type="entry name" value="DnaJ_domain_CS"/>
</dbReference>
<feature type="compositionally biased region" description="Basic and acidic residues" evidence="1">
    <location>
        <begin position="816"/>
        <end position="861"/>
    </location>
</feature>
<comment type="caution">
    <text evidence="3">The sequence shown here is derived from an EMBL/GenBank/DDBJ whole genome shotgun (WGS) entry which is preliminary data.</text>
</comment>
<dbReference type="SMART" id="SM00271">
    <property type="entry name" value="DnaJ"/>
    <property type="match status" value="1"/>
</dbReference>
<dbReference type="AlphaFoldDB" id="A0AA88D2P5"/>
<dbReference type="Pfam" id="PF11926">
    <property type="entry name" value="DUF3444"/>
    <property type="match status" value="2"/>
</dbReference>
<accession>A0AA88D2P5</accession>
<gene>
    <name evidence="3" type="ORF">TIFTF001_000852</name>
</gene>
<evidence type="ECO:0000313" key="3">
    <source>
        <dbReference type="EMBL" id="GMN25209.1"/>
    </source>
</evidence>
<dbReference type="PRINTS" id="PR00625">
    <property type="entry name" value="JDOMAIN"/>
</dbReference>
<reference evidence="3" key="1">
    <citation type="submission" date="2023-07" db="EMBL/GenBank/DDBJ databases">
        <title>draft genome sequence of fig (Ficus carica).</title>
        <authorList>
            <person name="Takahashi T."/>
            <person name="Nishimura K."/>
        </authorList>
    </citation>
    <scope>NUCLEOTIDE SEQUENCE</scope>
</reference>
<dbReference type="CDD" id="cd06257">
    <property type="entry name" value="DnaJ"/>
    <property type="match status" value="1"/>
</dbReference>
<sequence>MECNKEEAIRAMQLAEKKMQASDFTGAQRIAQKARQLYPDLENISQLLTVCEVHCSAQVKLGGTEKDWYRILQVEQTVDATAIKKQYRKLAFLLHPDKNKFAGAEAAFKLIGEANSVLSDQSNRSSYDMKCRLFAKAAKPKPSVCQSKKNSFAQTQYGAVNNLRNHPGPQSSGWYWHQQAQSQTFWTCCPFCHMRYEYYRECINKALLCQSCGKEFVTVDLGTQGVQPGSFGQFPHQKQAPDQGPKKVPSQGNSTKFSGKRSSDASASSQPTSKTGSESKREERDNGEVRQTKQGVGMPKDDTIKSKKPDSSKSSKRKRGRKLVVESGESSETESEDDLMEDNGADSSTAKEGHHHRKSSRQKQNVSYKENLSDDDDDFVSPPKRSRVSKSSNAGEESTEKAFENGGIANDDEREKQLKQSAGGPVEESLTSKTRKARESEVKGKEADISDHPDQKPKTDGGSDLKSNKTSIPENFSFPDPEFSDFDKDKAESCFAADQIWSMYDPVDGMPRYYARIRKVFSPGFRLKITWLEADPDNEAEIDWCDKELPVACGKYVLGNSQTVDHGMFSHQMHCIKGSGRNTFVVYPRKGETWAVFQNWDMNWSSDPHKHQPFQYEFVEVLSDFVEDAGVCVAYLARIKGFVSLFQQTEQHGILSFQILTNELYRFSHRVPSFRLTGKERKGVPKGSYELDPASLPPSFFESGCHDNAKIDNGSISAGINVSCPEPQKVEAGDVSGRGEIPAAGKRERSSSRKETPLPRKSPRKSNISGQTGGSQGFSVESGMNGLDNGKVTPSKRSASVCQSDVGINTPKKQGSNHETKAFEIRRSPRDVSKKKSEVNGNRPTKEEVATKQPHSQKDENSGFSSHTSSSSSAPKVCSRVNEQCNKSSARSPAAEAPVTPSRKLSQTECFDFTQQKSKEKFKVGQIWALRTDGDAMPTTYAQVKSIQRTPDFQVRVALLDSCSPSTDTSHPISCGDFNVKNKGTKAFSLSSFSHSVNATPKGTKRYEIYPRKGEIWALCKSQNGDLTCPSPSKGDCGIVEVLEDNEQSTKVVLLFHVNGSKSMFKAPRIQRSRTGVLEIPWAEMARFLHRIPAFQHTGESQSRLAGCWELDQSSIPTSVIRLD</sequence>
<feature type="compositionally biased region" description="Low complexity" evidence="1">
    <location>
        <begin position="862"/>
        <end position="873"/>
    </location>
</feature>
<feature type="compositionally biased region" description="Polar residues" evidence="1">
    <location>
        <begin position="795"/>
        <end position="814"/>
    </location>
</feature>
<dbReference type="Gene3D" id="1.10.287.110">
    <property type="entry name" value="DnaJ domain"/>
    <property type="match status" value="1"/>
</dbReference>
<feature type="compositionally biased region" description="Low complexity" evidence="1">
    <location>
        <begin position="264"/>
        <end position="273"/>
    </location>
</feature>
<feature type="domain" description="J" evidence="2">
    <location>
        <begin position="67"/>
        <end position="131"/>
    </location>
</feature>
<organism evidence="3 4">
    <name type="scientific">Ficus carica</name>
    <name type="common">Common fig</name>
    <dbReference type="NCBI Taxonomy" id="3494"/>
    <lineage>
        <taxon>Eukaryota</taxon>
        <taxon>Viridiplantae</taxon>
        <taxon>Streptophyta</taxon>
        <taxon>Embryophyta</taxon>
        <taxon>Tracheophyta</taxon>
        <taxon>Spermatophyta</taxon>
        <taxon>Magnoliopsida</taxon>
        <taxon>eudicotyledons</taxon>
        <taxon>Gunneridae</taxon>
        <taxon>Pentapetalae</taxon>
        <taxon>rosids</taxon>
        <taxon>fabids</taxon>
        <taxon>Rosales</taxon>
        <taxon>Moraceae</taxon>
        <taxon>Ficeae</taxon>
        <taxon>Ficus</taxon>
    </lineage>
</organism>
<evidence type="ECO:0000313" key="4">
    <source>
        <dbReference type="Proteomes" id="UP001187192"/>
    </source>
</evidence>
<feature type="compositionally biased region" description="Basic and acidic residues" evidence="1">
    <location>
        <begin position="745"/>
        <end position="758"/>
    </location>
</feature>
<dbReference type="EMBL" id="BTGU01000001">
    <property type="protein sequence ID" value="GMN25209.1"/>
    <property type="molecule type" value="Genomic_DNA"/>
</dbReference>
<dbReference type="InterPro" id="IPR001623">
    <property type="entry name" value="DnaJ_domain"/>
</dbReference>
<feature type="region of interest" description="Disordered" evidence="1">
    <location>
        <begin position="228"/>
        <end position="480"/>
    </location>
</feature>
<dbReference type="PROSITE" id="PS50076">
    <property type="entry name" value="DNAJ_2"/>
    <property type="match status" value="1"/>
</dbReference>
<feature type="compositionally biased region" description="Basic and acidic residues" evidence="1">
    <location>
        <begin position="437"/>
        <end position="467"/>
    </location>
</feature>
<feature type="compositionally biased region" description="Acidic residues" evidence="1">
    <location>
        <begin position="329"/>
        <end position="344"/>
    </location>
</feature>
<dbReference type="InterPro" id="IPR036869">
    <property type="entry name" value="J_dom_sf"/>
</dbReference>
<evidence type="ECO:0000256" key="1">
    <source>
        <dbReference type="SAM" id="MobiDB-lite"/>
    </source>
</evidence>
<feature type="region of interest" description="Disordered" evidence="1">
    <location>
        <begin position="727"/>
        <end position="906"/>
    </location>
</feature>
<feature type="compositionally biased region" description="Polar residues" evidence="1">
    <location>
        <begin position="881"/>
        <end position="891"/>
    </location>
</feature>
<feature type="compositionally biased region" description="Basic and acidic residues" evidence="1">
    <location>
        <begin position="277"/>
        <end position="291"/>
    </location>
</feature>
<dbReference type="Pfam" id="PF00226">
    <property type="entry name" value="DnaJ"/>
    <property type="match status" value="1"/>
</dbReference>